<evidence type="ECO:0000313" key="4">
    <source>
        <dbReference type="Proteomes" id="UP000823661"/>
    </source>
</evidence>
<dbReference type="InterPro" id="IPR038653">
    <property type="entry name" value="Put_CMD_sf"/>
</dbReference>
<dbReference type="InterPro" id="IPR025112">
    <property type="entry name" value="PCMD"/>
</dbReference>
<evidence type="ECO:0000313" key="3">
    <source>
        <dbReference type="EMBL" id="MBO8451650.1"/>
    </source>
</evidence>
<accession>A0A9D9HEW1</accession>
<proteinExistence type="predicted"/>
<sequence length="698" mass="75051">MIDFRHIMSMALPLLALSCTQTAGPEGYGYMDINVVKDASVVPVDVATRARPADEIALTVYDGAGGYVFGTDDCASVTDPVMMQTGSYTAVATSGAVLDGGAAAFDAPFYSATKEFTVRRNTVETLDMVLVLDAVKVTVGFSQEIYDNFSSYVLTVSNGISSLVFGPDVDGVSTVDRTGYFAVTGTLTYTLQLTAADGRVFEPLTETYTDVKARQHYAFSFSVAERQPEGGAEMVITVDDSMNIKEHHIVLDFTQNDIPRATATFDLDAPLSFDAGDLSPKSVTVDFIESAESLIIRHSDAGLSAAGLPEETELFGATAETVSALAGLGVAAEPVTADMEGTTLDFTEFFASLPGGTYSLQLYARNGSGAELNKEISLTVMTDIQAVSANAWARFAVLSGKWTSDTQPDGLGFQYRPAGGEWKDVEADVTANAEKKTFSAELRGLSAGTACQFRAVSAGQKSSPVQFTTEEEQSVPNMGFDSWSDQYTLTGGWDSANKGSGLMNVYPTVQETSDLAVEGDGKSAARLESKNVIFVGLAAGNLYTGQYIGMSGIGAELDWGVKFTSRPLALKGSYKYMPKNIDQAKDPYTGLKGQPDTCQIQILLTDWDKPFRVNTSSSTFVDFENDPHIIAYGRLEDSRTMESYDDFTVRLEYRNTERKPKYIVIVAAASKYGDYFTGGVGSTLLVDEFSLVYDPDAL</sequence>
<dbReference type="Pfam" id="PF13201">
    <property type="entry name" value="PCMD"/>
    <property type="match status" value="1"/>
</dbReference>
<name>A0A9D9HEW1_9BACT</name>
<gene>
    <name evidence="3" type="ORF">IAC06_02030</name>
</gene>
<dbReference type="Pfam" id="PF14900">
    <property type="entry name" value="DUF4493"/>
    <property type="match status" value="1"/>
</dbReference>
<keyword evidence="1" id="KW-0732">Signal</keyword>
<organism evidence="3 4">
    <name type="scientific">Candidatus Cryptobacteroides intestinavium</name>
    <dbReference type="NCBI Taxonomy" id="2840766"/>
    <lineage>
        <taxon>Bacteria</taxon>
        <taxon>Pseudomonadati</taxon>
        <taxon>Bacteroidota</taxon>
        <taxon>Bacteroidia</taxon>
        <taxon>Bacteroidales</taxon>
        <taxon>Candidatus Cryptobacteroides</taxon>
    </lineage>
</organism>
<evidence type="ECO:0000259" key="2">
    <source>
        <dbReference type="Pfam" id="PF13201"/>
    </source>
</evidence>
<dbReference type="Gene3D" id="2.60.120.890">
    <property type="entry name" value="BT2081, beta-jelly-roll domain"/>
    <property type="match status" value="1"/>
</dbReference>
<feature type="domain" description="Putative carbohydrate metabolism" evidence="2">
    <location>
        <begin position="480"/>
        <end position="691"/>
    </location>
</feature>
<reference evidence="3" key="1">
    <citation type="submission" date="2020-10" db="EMBL/GenBank/DDBJ databases">
        <authorList>
            <person name="Gilroy R."/>
        </authorList>
    </citation>
    <scope>NUCLEOTIDE SEQUENCE</scope>
    <source>
        <strain evidence="3">B1-20833</strain>
    </source>
</reference>
<dbReference type="Proteomes" id="UP000823661">
    <property type="component" value="Unassembled WGS sequence"/>
</dbReference>
<dbReference type="EMBL" id="JADIMI010000017">
    <property type="protein sequence ID" value="MBO8451650.1"/>
    <property type="molecule type" value="Genomic_DNA"/>
</dbReference>
<protein>
    <submittedName>
        <fullName evidence="3">PCMD domain-containing protein</fullName>
    </submittedName>
</protein>
<dbReference type="AlphaFoldDB" id="A0A9D9HEW1"/>
<dbReference type="PROSITE" id="PS51257">
    <property type="entry name" value="PROKAR_LIPOPROTEIN"/>
    <property type="match status" value="1"/>
</dbReference>
<dbReference type="InterPro" id="IPR027840">
    <property type="entry name" value="DUF4493"/>
</dbReference>
<evidence type="ECO:0000256" key="1">
    <source>
        <dbReference type="SAM" id="SignalP"/>
    </source>
</evidence>
<feature type="signal peptide" evidence="1">
    <location>
        <begin position="1"/>
        <end position="23"/>
    </location>
</feature>
<comment type="caution">
    <text evidence="3">The sequence shown here is derived from an EMBL/GenBank/DDBJ whole genome shotgun (WGS) entry which is preliminary data.</text>
</comment>
<reference evidence="3" key="2">
    <citation type="journal article" date="2021" name="PeerJ">
        <title>Extensive microbial diversity within the chicken gut microbiome revealed by metagenomics and culture.</title>
        <authorList>
            <person name="Gilroy R."/>
            <person name="Ravi A."/>
            <person name="Getino M."/>
            <person name="Pursley I."/>
            <person name="Horton D.L."/>
            <person name="Alikhan N.F."/>
            <person name="Baker D."/>
            <person name="Gharbi K."/>
            <person name="Hall N."/>
            <person name="Watson M."/>
            <person name="Adriaenssens E.M."/>
            <person name="Foster-Nyarko E."/>
            <person name="Jarju S."/>
            <person name="Secka A."/>
            <person name="Antonio M."/>
            <person name="Oren A."/>
            <person name="Chaudhuri R.R."/>
            <person name="La Ragione R."/>
            <person name="Hildebrand F."/>
            <person name="Pallen M.J."/>
        </authorList>
    </citation>
    <scope>NUCLEOTIDE SEQUENCE</scope>
    <source>
        <strain evidence="3">B1-20833</strain>
    </source>
</reference>
<feature type="chain" id="PRO_5039008739" evidence="1">
    <location>
        <begin position="24"/>
        <end position="698"/>
    </location>
</feature>